<gene>
    <name evidence="1" type="ORF">IDM49_00555</name>
</gene>
<organism evidence="1 2">
    <name type="scientific">Rothia terrae</name>
    <dbReference type="NCBI Taxonomy" id="396015"/>
    <lineage>
        <taxon>Bacteria</taxon>
        <taxon>Bacillati</taxon>
        <taxon>Actinomycetota</taxon>
        <taxon>Actinomycetes</taxon>
        <taxon>Micrococcales</taxon>
        <taxon>Micrococcaceae</taxon>
        <taxon>Rothia</taxon>
    </lineage>
</organism>
<dbReference type="KEGG" id="rter:IDM49_00555"/>
<reference evidence="1 2" key="1">
    <citation type="submission" date="2020-09" db="EMBL/GenBank/DDBJ databases">
        <title>Investigation of environmental microbes.</title>
        <authorList>
            <person name="Ou Y."/>
            <person name="Kang Q."/>
        </authorList>
    </citation>
    <scope>NUCLEOTIDE SEQUENCE [LARGE SCALE GENOMIC DNA]</scope>
    <source>
        <strain evidence="1 2">KJZ-14</strain>
    </source>
</reference>
<evidence type="ECO:0000313" key="2">
    <source>
        <dbReference type="Proteomes" id="UP000516404"/>
    </source>
</evidence>
<dbReference type="GeneID" id="96622712"/>
<name>A0A7H2BDU3_9MICC</name>
<dbReference type="Proteomes" id="UP000516404">
    <property type="component" value="Chromosome"/>
</dbReference>
<dbReference type="EMBL" id="CP061539">
    <property type="protein sequence ID" value="QNV37839.1"/>
    <property type="molecule type" value="Genomic_DNA"/>
</dbReference>
<protein>
    <submittedName>
        <fullName evidence="1">Uncharacterized protein</fullName>
    </submittedName>
</protein>
<evidence type="ECO:0000313" key="1">
    <source>
        <dbReference type="EMBL" id="QNV37839.1"/>
    </source>
</evidence>
<proteinExistence type="predicted"/>
<sequence>MTTPLTATPVDRRKFFAVATAAGAVDQRRGNRNDEGGFVEALKRWFN</sequence>
<dbReference type="AlphaFoldDB" id="A0A7H2BDU3"/>
<keyword evidence="2" id="KW-1185">Reference proteome</keyword>
<dbReference type="RefSeq" id="WP_168615238.1">
    <property type="nucleotide sequence ID" value="NZ_BAAAOX010000007.1"/>
</dbReference>
<accession>A0A7H2BDU3</accession>